<reference evidence="2 3" key="1">
    <citation type="submission" date="2019-03" db="EMBL/GenBank/DDBJ databases">
        <authorList>
            <person name="Gaulin E."/>
            <person name="Dumas B."/>
        </authorList>
    </citation>
    <scope>NUCLEOTIDE SEQUENCE [LARGE SCALE GENOMIC DNA]</scope>
    <source>
        <strain evidence="2">CBS 568.67</strain>
    </source>
</reference>
<sequence length="136" mass="14791">MLCTTLSTQAHSVLKAVYGVEYSTITATTLHFNWALLCLNGGHKAFDLAQMGPLHSIATTWSTTVSDKLESVHTRVQLAFQYGHVPVKLTSYLTNVEVASFLQDLAAYLPVHAKPQVALNRHTIEAADVGVRAMPA</sequence>
<evidence type="ECO:0000313" key="2">
    <source>
        <dbReference type="EMBL" id="VFT78079.1"/>
    </source>
</evidence>
<name>A0A485K4P9_9STRA</name>
<dbReference type="AlphaFoldDB" id="A0A485K4P9"/>
<dbReference type="EMBL" id="VJMH01000053">
    <property type="protein sequence ID" value="KAF0719689.1"/>
    <property type="molecule type" value="Genomic_DNA"/>
</dbReference>
<gene>
    <name evidence="2" type="primary">Aste57867_855</name>
    <name evidence="1" type="ORF">As57867_000854</name>
    <name evidence="2" type="ORF">ASTE57867_855</name>
</gene>
<evidence type="ECO:0000313" key="1">
    <source>
        <dbReference type="EMBL" id="KAF0719689.1"/>
    </source>
</evidence>
<protein>
    <submittedName>
        <fullName evidence="2">Aste57867_855 protein</fullName>
    </submittedName>
</protein>
<organism evidence="2 3">
    <name type="scientific">Aphanomyces stellatus</name>
    <dbReference type="NCBI Taxonomy" id="120398"/>
    <lineage>
        <taxon>Eukaryota</taxon>
        <taxon>Sar</taxon>
        <taxon>Stramenopiles</taxon>
        <taxon>Oomycota</taxon>
        <taxon>Saprolegniomycetes</taxon>
        <taxon>Saprolegniales</taxon>
        <taxon>Verrucalvaceae</taxon>
        <taxon>Aphanomyces</taxon>
    </lineage>
</organism>
<keyword evidence="3" id="KW-1185">Reference proteome</keyword>
<reference evidence="1" key="2">
    <citation type="submission" date="2019-06" db="EMBL/GenBank/DDBJ databases">
        <title>Genomics analysis of Aphanomyces spp. identifies a new class of oomycete effector associated with host adaptation.</title>
        <authorList>
            <person name="Gaulin E."/>
        </authorList>
    </citation>
    <scope>NUCLEOTIDE SEQUENCE</scope>
    <source>
        <strain evidence="1">CBS 578.67</strain>
    </source>
</reference>
<dbReference type="EMBL" id="CAADRA010000053">
    <property type="protein sequence ID" value="VFT78079.1"/>
    <property type="molecule type" value="Genomic_DNA"/>
</dbReference>
<accession>A0A485K4P9</accession>
<proteinExistence type="predicted"/>
<dbReference type="Proteomes" id="UP000332933">
    <property type="component" value="Unassembled WGS sequence"/>
</dbReference>
<evidence type="ECO:0000313" key="3">
    <source>
        <dbReference type="Proteomes" id="UP000332933"/>
    </source>
</evidence>